<organism evidence="1 2">
    <name type="scientific">Desulfotignum phosphitoxidans DSM 13687</name>
    <dbReference type="NCBI Taxonomy" id="1286635"/>
    <lineage>
        <taxon>Bacteria</taxon>
        <taxon>Pseudomonadati</taxon>
        <taxon>Thermodesulfobacteriota</taxon>
        <taxon>Desulfobacteria</taxon>
        <taxon>Desulfobacterales</taxon>
        <taxon>Desulfobacteraceae</taxon>
        <taxon>Desulfotignum</taxon>
    </lineage>
</organism>
<reference evidence="1 2" key="1">
    <citation type="journal article" date="2013" name="Genome Announc.">
        <title>Draft Genome Sequence of Desulfotignum phosphitoxidans DSM 13687 Strain FiPS-3.</title>
        <authorList>
            <person name="Poehlein A."/>
            <person name="Daniel R."/>
            <person name="Simeonova D.D."/>
        </authorList>
    </citation>
    <scope>NUCLEOTIDE SEQUENCE [LARGE SCALE GENOMIC DNA]</scope>
    <source>
        <strain evidence="1 2">DSM 13687</strain>
    </source>
</reference>
<accession>S0FTD5</accession>
<dbReference type="AlphaFoldDB" id="S0FTD5"/>
<sequence length="90" mass="9836">MMETCPACKAPFKGRQICHRCKSDLRPLIAVTERAAACLAAARAAFEQNDYQAACGLACQSLALKRSQEAESLYRYAGLLAGRRRILACL</sequence>
<keyword evidence="2" id="KW-1185">Reference proteome</keyword>
<evidence type="ECO:0000313" key="1">
    <source>
        <dbReference type="EMBL" id="EMS78353.1"/>
    </source>
</evidence>
<dbReference type="Proteomes" id="UP000014216">
    <property type="component" value="Unassembled WGS sequence"/>
</dbReference>
<dbReference type="RefSeq" id="WP_006967333.1">
    <property type="nucleotide sequence ID" value="NZ_APJX01000008.1"/>
</dbReference>
<evidence type="ECO:0000313" key="2">
    <source>
        <dbReference type="Proteomes" id="UP000014216"/>
    </source>
</evidence>
<comment type="caution">
    <text evidence="1">The sequence shown here is derived from an EMBL/GenBank/DDBJ whole genome shotgun (WGS) entry which is preliminary data.</text>
</comment>
<name>S0FTD5_9BACT</name>
<protein>
    <submittedName>
        <fullName evidence="1">Uncharacterized protein</fullName>
    </submittedName>
</protein>
<proteinExistence type="predicted"/>
<gene>
    <name evidence="1" type="ORF">Dpo_8c00200</name>
</gene>
<dbReference type="EMBL" id="APJX01000008">
    <property type="protein sequence ID" value="EMS78353.1"/>
    <property type="molecule type" value="Genomic_DNA"/>
</dbReference>